<dbReference type="OrthoDB" id="4469055at2"/>
<dbReference type="InterPro" id="IPR001584">
    <property type="entry name" value="Integrase_cat-core"/>
</dbReference>
<dbReference type="AlphaFoldDB" id="A0A0B8NS27"/>
<dbReference type="RefSeq" id="WP_036553034.1">
    <property type="nucleotide sequence ID" value="NZ_AP017900.1"/>
</dbReference>
<dbReference type="KEGG" id="nsr:NS506_07353"/>
<dbReference type="PROSITE" id="PS50994">
    <property type="entry name" value="INTEGRASE"/>
    <property type="match status" value="1"/>
</dbReference>
<feature type="domain" description="Integrase catalytic" evidence="2">
    <location>
        <begin position="141"/>
        <end position="304"/>
    </location>
</feature>
<dbReference type="EMBL" id="CP017839">
    <property type="protein sequence ID" value="APA96032.1"/>
    <property type="molecule type" value="Genomic_DNA"/>
</dbReference>
<evidence type="ECO:0000313" key="11">
    <source>
        <dbReference type="Proteomes" id="UP000180166"/>
    </source>
</evidence>
<gene>
    <name evidence="3" type="ORF">NS506_01811</name>
    <name evidence="4" type="ORF">NS506_01965</name>
    <name evidence="5" type="ORF">NS506_05772</name>
    <name evidence="6" type="ORF">NS506_06582</name>
    <name evidence="7" type="ORF">NS506_07353</name>
    <name evidence="8" type="ORF">NS506_07670</name>
    <name evidence="9" type="ORF">NSK11_contig00310-0001</name>
</gene>
<reference evidence="10" key="1">
    <citation type="submission" date="2015-07" db="EMBL/GenBank/DDBJ databases">
        <title>Nocardia seriolae U-1 whole genome shotgun sequence.</title>
        <authorList>
            <person name="Imajoh M."/>
            <person name="Fukumoto Y."/>
            <person name="Sukeda M."/>
            <person name="Yamane J."/>
            <person name="Yamasaki K."/>
            <person name="Shimizu M."/>
            <person name="Ohnishi K."/>
            <person name="Oshima S."/>
        </authorList>
    </citation>
    <scope>NUCLEOTIDE SEQUENCE [LARGE SCALE GENOMIC DNA]</scope>
    <source>
        <strain evidence="10">U-1</strain>
    </source>
</reference>
<evidence type="ECO:0000313" key="9">
    <source>
        <dbReference type="EMBL" id="GAP33519.1"/>
    </source>
</evidence>
<dbReference type="NCBIfam" id="NF033516">
    <property type="entry name" value="transpos_IS3"/>
    <property type="match status" value="1"/>
</dbReference>
<dbReference type="Proteomes" id="UP000180166">
    <property type="component" value="Chromosome"/>
</dbReference>
<evidence type="ECO:0000313" key="3">
    <source>
        <dbReference type="EMBL" id="APA95879.1"/>
    </source>
</evidence>
<reference evidence="3 11" key="3">
    <citation type="submission" date="2016-10" db="EMBL/GenBank/DDBJ databases">
        <title>Genome sequence of Nocardia seriolae strain EM150506, isolated from Anguila japonica.</title>
        <authorList>
            <person name="Han H.-J."/>
        </authorList>
    </citation>
    <scope>NUCLEOTIDE SEQUENCE [LARGE SCALE GENOMIC DNA]</scope>
    <source>
        <strain evidence="3 11">EM150506</strain>
    </source>
</reference>
<reference evidence="9 10" key="2">
    <citation type="journal article" date="2016" name="Genome Announc.">
        <title>Draft Genome Sequence of Erythromycin- and Oxytetracycline-Sensitive Nocardia seriolae Strain U-1 (NBRC 110359).</title>
        <authorList>
            <person name="Imajoh M."/>
            <person name="Sukeda M."/>
            <person name="Shimizu M."/>
            <person name="Yamane J."/>
            <person name="Ohnishi K."/>
            <person name="Oshima S."/>
        </authorList>
    </citation>
    <scope>NUCLEOTIDE SEQUENCE [LARGE SCALE GENOMIC DNA]</scope>
    <source>
        <strain evidence="9 10">U-1</strain>
    </source>
</reference>
<dbReference type="KEGG" id="nsr:NS506_05772"/>
<evidence type="ECO:0000313" key="8">
    <source>
        <dbReference type="EMBL" id="APB01689.1"/>
    </source>
</evidence>
<evidence type="ECO:0000256" key="1">
    <source>
        <dbReference type="ARBA" id="ARBA00002286"/>
    </source>
</evidence>
<dbReference type="PANTHER" id="PTHR46889">
    <property type="entry name" value="TRANSPOSASE INSF FOR INSERTION SEQUENCE IS3B-RELATED"/>
    <property type="match status" value="1"/>
</dbReference>
<dbReference type="InterPro" id="IPR025948">
    <property type="entry name" value="HTH-like_dom"/>
</dbReference>
<evidence type="ECO:0000313" key="7">
    <source>
        <dbReference type="EMBL" id="APB01373.1"/>
    </source>
</evidence>
<dbReference type="KEGG" id="nsr:NS506_06582"/>
<dbReference type="Proteomes" id="UP000037179">
    <property type="component" value="Unassembled WGS sequence"/>
</dbReference>
<dbReference type="Pfam" id="PF13333">
    <property type="entry name" value="rve_2"/>
    <property type="match status" value="1"/>
</dbReference>
<protein>
    <submittedName>
        <fullName evidence="9">Integrase</fullName>
    </submittedName>
    <submittedName>
        <fullName evidence="3">Transposase InsF for insertion sequence IS3A</fullName>
    </submittedName>
</protein>
<comment type="function">
    <text evidence="1">Involved in the transposition of the insertion sequence.</text>
</comment>
<sequence>MAKYATPDVHALTATAGTTTTAAPQGFDVTRMARLLDVSTSGYYTWKKRRAATELTPRQQRRADLAMKILDVHADSDGTYGSPRITDELRERGETVNNKTVAAIMAEIGIEGISPRTFKVRTTVADPTASFPPDLVARHFDQGRPDAVWTTDFTYLTCGQGEMYLCAIRDGHTRRVLGNAVADHIGADVVETAIEQAVAVRGGRVDGTILHSDRGGEFTAALTVKACARHRLRRSMGATGICWDNSPAESLWSTFKHEFYYRHTFATKAELIAAVDKWIDRYNTTRRHSAIGGISPIRYERALETAAANAA</sequence>
<dbReference type="EMBL" id="BBYQ01000310">
    <property type="protein sequence ID" value="GAP33519.1"/>
    <property type="molecule type" value="Genomic_DNA"/>
</dbReference>
<evidence type="ECO:0000259" key="2">
    <source>
        <dbReference type="PROSITE" id="PS50994"/>
    </source>
</evidence>
<dbReference type="PANTHER" id="PTHR46889:SF4">
    <property type="entry name" value="TRANSPOSASE INSO FOR INSERTION SEQUENCE ELEMENT IS911B-RELATED"/>
    <property type="match status" value="1"/>
</dbReference>
<dbReference type="EMBL" id="CP017839">
    <property type="protein sequence ID" value="APB01689.1"/>
    <property type="molecule type" value="Genomic_DNA"/>
</dbReference>
<dbReference type="GeneID" id="93376278"/>
<dbReference type="Gene3D" id="3.30.420.10">
    <property type="entry name" value="Ribonuclease H-like superfamily/Ribonuclease H"/>
    <property type="match status" value="1"/>
</dbReference>
<dbReference type="Pfam" id="PF00665">
    <property type="entry name" value="rve"/>
    <property type="match status" value="1"/>
</dbReference>
<dbReference type="EMBL" id="CP017839">
    <property type="protein sequence ID" value="APB01373.1"/>
    <property type="molecule type" value="Genomic_DNA"/>
</dbReference>
<dbReference type="EMBL" id="CP017839">
    <property type="protein sequence ID" value="APA99815.1"/>
    <property type="molecule type" value="Genomic_DNA"/>
</dbReference>
<evidence type="ECO:0000313" key="6">
    <source>
        <dbReference type="EMBL" id="APB00613.1"/>
    </source>
</evidence>
<dbReference type="InterPro" id="IPR012337">
    <property type="entry name" value="RNaseH-like_sf"/>
</dbReference>
<dbReference type="GO" id="GO:0003676">
    <property type="term" value="F:nucleic acid binding"/>
    <property type="evidence" value="ECO:0007669"/>
    <property type="project" value="InterPro"/>
</dbReference>
<dbReference type="InterPro" id="IPR048020">
    <property type="entry name" value="Transpos_IS3"/>
</dbReference>
<proteinExistence type="predicted"/>
<dbReference type="Pfam" id="PF13276">
    <property type="entry name" value="HTH_21"/>
    <property type="match status" value="1"/>
</dbReference>
<dbReference type="KEGG" id="nsr:NS506_01965"/>
<evidence type="ECO:0000313" key="4">
    <source>
        <dbReference type="EMBL" id="APA96032.1"/>
    </source>
</evidence>
<dbReference type="EMBL" id="CP017839">
    <property type="protein sequence ID" value="APA95879.1"/>
    <property type="molecule type" value="Genomic_DNA"/>
</dbReference>
<dbReference type="SUPFAM" id="SSF53098">
    <property type="entry name" value="Ribonuclease H-like"/>
    <property type="match status" value="1"/>
</dbReference>
<dbReference type="EMBL" id="CP017839">
    <property type="protein sequence ID" value="APB00613.1"/>
    <property type="molecule type" value="Genomic_DNA"/>
</dbReference>
<dbReference type="KEGG" id="nsr:NS506_07670"/>
<name>A0A0B8NS27_9NOCA</name>
<dbReference type="KEGG" id="nsr:NS506_01811"/>
<organism evidence="9 10">
    <name type="scientific">Nocardia seriolae</name>
    <dbReference type="NCBI Taxonomy" id="37332"/>
    <lineage>
        <taxon>Bacteria</taxon>
        <taxon>Bacillati</taxon>
        <taxon>Actinomycetota</taxon>
        <taxon>Actinomycetes</taxon>
        <taxon>Mycobacteriales</taxon>
        <taxon>Nocardiaceae</taxon>
        <taxon>Nocardia</taxon>
    </lineage>
</organism>
<dbReference type="GO" id="GO:0015074">
    <property type="term" value="P:DNA integration"/>
    <property type="evidence" value="ECO:0007669"/>
    <property type="project" value="InterPro"/>
</dbReference>
<keyword evidence="10" id="KW-1185">Reference proteome</keyword>
<evidence type="ECO:0000313" key="10">
    <source>
        <dbReference type="Proteomes" id="UP000037179"/>
    </source>
</evidence>
<dbReference type="InterPro" id="IPR050900">
    <property type="entry name" value="Transposase_IS3/IS150/IS904"/>
</dbReference>
<accession>A0A0B8NS27</accession>
<evidence type="ECO:0000313" key="5">
    <source>
        <dbReference type="EMBL" id="APA99815.1"/>
    </source>
</evidence>
<dbReference type="InterPro" id="IPR036397">
    <property type="entry name" value="RNaseH_sf"/>
</dbReference>